<dbReference type="EMBL" id="MCFI01000027">
    <property type="protein sequence ID" value="ORY75093.1"/>
    <property type="molecule type" value="Genomic_DNA"/>
</dbReference>
<protein>
    <submittedName>
        <fullName evidence="2">Uncharacterized protein</fullName>
    </submittedName>
</protein>
<sequence length="206" mass="23067">MGFTYFLVAVFVIHGLTAISASVSCGYDAEAIALTKDAEVQYPTNDPMADKSNFVEKKTILLQQNRCTVLFADYSMVERASGNPRYLKQLPCSEVHEMSLHCFPVLVNHKTNILVSEFPEALVKLKAGNLSAFLFCGQNRRPPQETGEYFLPRSPVMAFAALQYGEVTQGKGFFVTCWYHSQSLKQNNIWFGTDKVEATCKKRPCA</sequence>
<dbReference type="AlphaFoldDB" id="A0A1Y2EU47"/>
<keyword evidence="1" id="KW-0732">Signal</keyword>
<dbReference type="GeneID" id="63786776"/>
<evidence type="ECO:0000313" key="3">
    <source>
        <dbReference type="Proteomes" id="UP000193685"/>
    </source>
</evidence>
<gene>
    <name evidence="2" type="ORF">BCR37DRAFT_384145</name>
</gene>
<proteinExistence type="predicted"/>
<evidence type="ECO:0000256" key="1">
    <source>
        <dbReference type="SAM" id="SignalP"/>
    </source>
</evidence>
<keyword evidence="3" id="KW-1185">Reference proteome</keyword>
<dbReference type="RefSeq" id="XP_040722205.1">
    <property type="nucleotide sequence ID" value="XM_040870177.1"/>
</dbReference>
<evidence type="ECO:0000313" key="2">
    <source>
        <dbReference type="EMBL" id="ORY75093.1"/>
    </source>
</evidence>
<comment type="caution">
    <text evidence="2">The sequence shown here is derived from an EMBL/GenBank/DDBJ whole genome shotgun (WGS) entry which is preliminary data.</text>
</comment>
<name>A0A1Y2EU47_PROLT</name>
<reference evidence="2 3" key="1">
    <citation type="submission" date="2016-07" db="EMBL/GenBank/DDBJ databases">
        <title>Pervasive Adenine N6-methylation of Active Genes in Fungi.</title>
        <authorList>
            <consortium name="DOE Joint Genome Institute"/>
            <person name="Mondo S.J."/>
            <person name="Dannebaum R.O."/>
            <person name="Kuo R.C."/>
            <person name="Labutti K."/>
            <person name="Haridas S."/>
            <person name="Kuo A."/>
            <person name="Salamov A."/>
            <person name="Ahrendt S.R."/>
            <person name="Lipzen A."/>
            <person name="Sullivan W."/>
            <person name="Andreopoulos W.B."/>
            <person name="Clum A."/>
            <person name="Lindquist E."/>
            <person name="Daum C."/>
            <person name="Ramamoorthy G.K."/>
            <person name="Gryganskyi A."/>
            <person name="Culley D."/>
            <person name="Magnuson J.K."/>
            <person name="James T.Y."/>
            <person name="O'Malley M.A."/>
            <person name="Stajich J.E."/>
            <person name="Spatafora J.W."/>
            <person name="Visel A."/>
            <person name="Grigoriev I.V."/>
        </authorList>
    </citation>
    <scope>NUCLEOTIDE SEQUENCE [LARGE SCALE GENOMIC DNA]</scope>
    <source>
        <strain evidence="2 3">12-1054</strain>
    </source>
</reference>
<feature type="chain" id="PRO_5012463407" evidence="1">
    <location>
        <begin position="19"/>
        <end position="206"/>
    </location>
</feature>
<accession>A0A1Y2EU47</accession>
<feature type="signal peptide" evidence="1">
    <location>
        <begin position="1"/>
        <end position="18"/>
    </location>
</feature>
<dbReference type="Proteomes" id="UP000193685">
    <property type="component" value="Unassembled WGS sequence"/>
</dbReference>
<organism evidence="2 3">
    <name type="scientific">Protomyces lactucae-debilis</name>
    <dbReference type="NCBI Taxonomy" id="2754530"/>
    <lineage>
        <taxon>Eukaryota</taxon>
        <taxon>Fungi</taxon>
        <taxon>Dikarya</taxon>
        <taxon>Ascomycota</taxon>
        <taxon>Taphrinomycotina</taxon>
        <taxon>Taphrinomycetes</taxon>
        <taxon>Taphrinales</taxon>
        <taxon>Protomycetaceae</taxon>
        <taxon>Protomyces</taxon>
    </lineage>
</organism>